<evidence type="ECO:0000313" key="4">
    <source>
        <dbReference type="Proteomes" id="UP000032361"/>
    </source>
</evidence>
<evidence type="ECO:0000313" key="3">
    <source>
        <dbReference type="EMBL" id="KJD32267.1"/>
    </source>
</evidence>
<dbReference type="AlphaFoldDB" id="A0A0D7W372"/>
<proteinExistence type="predicted"/>
<dbReference type="RefSeq" id="WP_044626748.1">
    <property type="nucleotide sequence ID" value="NZ_JTDV01000010.1"/>
</dbReference>
<feature type="transmembrane region" description="Helical" evidence="1">
    <location>
        <begin position="103"/>
        <end position="129"/>
    </location>
</feature>
<feature type="transmembrane region" description="Helical" evidence="1">
    <location>
        <begin position="194"/>
        <end position="212"/>
    </location>
</feature>
<keyword evidence="1" id="KW-0472">Membrane</keyword>
<feature type="transmembrane region" description="Helical" evidence="1">
    <location>
        <begin position="73"/>
        <end position="91"/>
    </location>
</feature>
<accession>A0A0D7W372</accession>
<name>A0A0D7W372_9FLAO</name>
<comment type="caution">
    <text evidence="3">The sequence shown here is derived from an EMBL/GenBank/DDBJ whole genome shotgun (WGS) entry which is preliminary data.</text>
</comment>
<feature type="transmembrane region" description="Helical" evidence="1">
    <location>
        <begin position="39"/>
        <end position="61"/>
    </location>
</feature>
<evidence type="ECO:0008006" key="5">
    <source>
        <dbReference type="Google" id="ProtNLM"/>
    </source>
</evidence>
<dbReference type="Pfam" id="PF07099">
    <property type="entry name" value="DUF1361"/>
    <property type="match status" value="1"/>
</dbReference>
<gene>
    <name evidence="2" type="ORF">PK35_10865</name>
    <name evidence="3" type="ORF">PK35_11750</name>
</gene>
<keyword evidence="1" id="KW-1133">Transmembrane helix</keyword>
<dbReference type="OrthoDB" id="4540541at2"/>
<keyword evidence="4" id="KW-1185">Reference proteome</keyword>
<dbReference type="PATRIC" id="fig|1382798.3.peg.730"/>
<dbReference type="Proteomes" id="UP000032361">
    <property type="component" value="Unassembled WGS sequence"/>
</dbReference>
<organism evidence="3 4">
    <name type="scientific">Neotamlana nanhaiensis</name>
    <dbReference type="NCBI Taxonomy" id="1382798"/>
    <lineage>
        <taxon>Bacteria</taxon>
        <taxon>Pseudomonadati</taxon>
        <taxon>Bacteroidota</taxon>
        <taxon>Flavobacteriia</taxon>
        <taxon>Flavobacteriales</taxon>
        <taxon>Flavobacteriaceae</taxon>
        <taxon>Neotamlana</taxon>
    </lineage>
</organism>
<sequence>MEQIKELSFNKYSALSILFIALSSSFFLLAVKMKLTHAYHYLFLVWNIFLAVIPYAITTYLKRNPKRYKLSMVLWLGIWLLFLPNAPYIVTDFVHLQYNYSHYFWLDALIIAAFALSGLLLFYFSLLDFNKITAKYLSYKTSLYTTVTILFASAFGVYLGRYFRYNSWDIVSNPIDLIVDIFHLLTNPKSMTNPWLFTIIFGLFLCGGFWIIKTLEQQNLKH</sequence>
<reference evidence="3 4" key="1">
    <citation type="journal article" date="2015" name="Antonie Van Leeuwenhoek">
        <title>Tamlana nanhaiensis sp. nov., isolated from surface seawater collected from the South China Sea.</title>
        <authorList>
            <person name="Liu X."/>
            <person name="Lai Q."/>
            <person name="Du Y."/>
            <person name="Li G."/>
            <person name="Sun F."/>
            <person name="Shao Z."/>
        </authorList>
    </citation>
    <scope>NUCLEOTIDE SEQUENCE [LARGE SCALE GENOMIC DNA]</scope>
    <source>
        <strain evidence="3 4">FHC16</strain>
    </source>
</reference>
<evidence type="ECO:0000256" key="1">
    <source>
        <dbReference type="SAM" id="Phobius"/>
    </source>
</evidence>
<evidence type="ECO:0000313" key="2">
    <source>
        <dbReference type="EMBL" id="KJD32105.1"/>
    </source>
</evidence>
<protein>
    <recommendedName>
        <fullName evidence="5">DUF1361 domain-containing protein</fullName>
    </recommendedName>
</protein>
<dbReference type="EMBL" id="JTDV01000010">
    <property type="protein sequence ID" value="KJD32105.1"/>
    <property type="molecule type" value="Genomic_DNA"/>
</dbReference>
<feature type="transmembrane region" description="Helical" evidence="1">
    <location>
        <begin position="12"/>
        <end position="33"/>
    </location>
</feature>
<keyword evidence="1" id="KW-0812">Transmembrane</keyword>
<dbReference type="STRING" id="1382798.PK35_10865"/>
<feature type="transmembrane region" description="Helical" evidence="1">
    <location>
        <begin position="141"/>
        <end position="159"/>
    </location>
</feature>
<dbReference type="EMBL" id="JTDV01000010">
    <property type="protein sequence ID" value="KJD32267.1"/>
    <property type="molecule type" value="Genomic_DNA"/>
</dbReference>
<dbReference type="InterPro" id="IPR009793">
    <property type="entry name" value="DUF1361"/>
</dbReference>